<dbReference type="PROSITE" id="PS50109">
    <property type="entry name" value="HIS_KIN"/>
    <property type="match status" value="1"/>
</dbReference>
<comment type="subcellular location">
    <subcellularLocation>
        <location evidence="2">Cell membrane</location>
        <topology evidence="2">Multi-pass membrane protein</topology>
    </subcellularLocation>
</comment>
<comment type="caution">
    <text evidence="22">The sequence shown here is derived from an EMBL/GenBank/DDBJ whole genome shotgun (WGS) entry which is preliminary data.</text>
</comment>
<keyword evidence="8" id="KW-0547">Nucleotide-binding</keyword>
<evidence type="ECO:0000256" key="11">
    <source>
        <dbReference type="ARBA" id="ARBA00022989"/>
    </source>
</evidence>
<dbReference type="PROSITE" id="PS50110">
    <property type="entry name" value="RESPONSE_REGULATORY"/>
    <property type="match status" value="1"/>
</dbReference>
<dbReference type="Gene3D" id="3.30.565.10">
    <property type="entry name" value="Histidine kinase-like ATPase, C-terminal domain"/>
    <property type="match status" value="1"/>
</dbReference>
<dbReference type="GO" id="GO:0000155">
    <property type="term" value="F:phosphorelay sensor kinase activity"/>
    <property type="evidence" value="ECO:0007669"/>
    <property type="project" value="InterPro"/>
</dbReference>
<feature type="domain" description="HPt" evidence="21">
    <location>
        <begin position="803"/>
        <end position="902"/>
    </location>
</feature>
<dbReference type="eggNOG" id="COG2205">
    <property type="taxonomic scope" value="Bacteria"/>
</dbReference>
<name>A4CCL0_9GAMM</name>
<evidence type="ECO:0000256" key="6">
    <source>
        <dbReference type="ARBA" id="ARBA00022679"/>
    </source>
</evidence>
<dbReference type="Gene3D" id="1.20.120.160">
    <property type="entry name" value="HPT domain"/>
    <property type="match status" value="1"/>
</dbReference>
<dbReference type="InterPro" id="IPR003594">
    <property type="entry name" value="HATPase_dom"/>
</dbReference>
<organism evidence="22 23">
    <name type="scientific">Pseudoalteromonas tunicata D2</name>
    <dbReference type="NCBI Taxonomy" id="87626"/>
    <lineage>
        <taxon>Bacteria</taxon>
        <taxon>Pseudomonadati</taxon>
        <taxon>Pseudomonadota</taxon>
        <taxon>Gammaproteobacteria</taxon>
        <taxon>Alteromonadales</taxon>
        <taxon>Pseudoalteromonadaceae</taxon>
        <taxon>Pseudoalteromonas</taxon>
    </lineage>
</organism>
<dbReference type="InterPro" id="IPR005467">
    <property type="entry name" value="His_kinase_dom"/>
</dbReference>
<dbReference type="Pfam" id="PF00512">
    <property type="entry name" value="HisKA"/>
    <property type="match status" value="1"/>
</dbReference>
<evidence type="ECO:0000259" key="20">
    <source>
        <dbReference type="PROSITE" id="PS50110"/>
    </source>
</evidence>
<dbReference type="EC" id="2.7.13.3" evidence="3"/>
<dbReference type="Gene3D" id="3.40.50.2300">
    <property type="match status" value="1"/>
</dbReference>
<evidence type="ECO:0000256" key="1">
    <source>
        <dbReference type="ARBA" id="ARBA00000085"/>
    </source>
</evidence>
<comment type="catalytic activity">
    <reaction evidence="1">
        <text>ATP + protein L-histidine = ADP + protein N-phospho-L-histidine.</text>
        <dbReference type="EC" id="2.7.13.3"/>
    </reaction>
</comment>
<evidence type="ECO:0000256" key="7">
    <source>
        <dbReference type="ARBA" id="ARBA00022692"/>
    </source>
</evidence>
<dbReference type="InterPro" id="IPR001789">
    <property type="entry name" value="Sig_transdc_resp-reg_receiver"/>
</dbReference>
<dbReference type="SMART" id="SM00448">
    <property type="entry name" value="REC"/>
    <property type="match status" value="1"/>
</dbReference>
<accession>A4CCL0</accession>
<dbReference type="FunFam" id="1.10.287.130:FF:000002">
    <property type="entry name" value="Two-component osmosensing histidine kinase"/>
    <property type="match status" value="1"/>
</dbReference>
<dbReference type="STRING" id="87626.PTD2_14727"/>
<sequence>MSSRSLFPIKGLHSLIAVLFVLNSGLIYLSSTFYPVSHNDLNESQLIDIADKIDRPLADSINLFGYNTAIQILFSAKAINPSLDFHLYKKVKNDELQLVSQTLTKQLIPSLLNKTIDLPNMLIRQHLLEVNGNVMGLLVIEYTRSEKNYTLFALMATLSFAMFILTLVVLPIFVNKRIKENTARLENEINLITDKKDYHLTVSTDLGIGLNKIAILINQLLNSVKESESLHLVAEDKLHGLQLSLENQIMSRTQELEKAITSAQQANETKTTFLATMSHEIRTPMNGIIGTIDLLRHTELSGPQVRLSSIIRDSAFSLLGILDDILDFSKIEAGKLKVDLIPLSVQQIVEEVARVMSSIAHKNALELNLFIDPNIPEGLLGDPIRVRQVIYNLCSNAIKFTNSTNDKQGKVSIDVTLSQKTHDFNTVDFKISDNGRGMTKQQLGRIFQPFSQAEDSITREFGGTGLGLSICKSLTELMYGQIKVTSEPGIGSEFLISIPFTLGDEAKVENKNRLRGKHVALYSPDKLKNQQLKHYLDFLGATVFEFTELEESNSWQSTEKLIWLLDGVSDMEAINKQLRRLAYLLEEHNQQVIVLSKLSEAKLTCKNVFYLNALPLCKSNLFNSLLIAAGLHQPKAIQLAKAINQYQSVESALKNNQLILLVEDNIMNQQVITDQLHLLGYGVEVANDGEQGFEMWLKGNYSLILTDLHMPKMSGYDLTKRIRQEGPYRTDLTKDSIIIAITANALKGEREKCLAYGMNDYITKPVELNVLEKIVTQWLPIEAPKQTPAPVNLERLTSYIGEDKSQHQHFLTMFLEHGNSIILQIKNAVKHDQTDEIQAVAHQLKSIAKTIGAFKLAESANLLELECEKPTVEPHAVGHLRDDIEQHFFEVQEYINQLLQKE</sequence>
<dbReference type="RefSeq" id="WP_009838565.1">
    <property type="nucleotide sequence ID" value="NZ_AAOH01000006.1"/>
</dbReference>
<keyword evidence="6" id="KW-0808">Transferase</keyword>
<dbReference type="PROSITE" id="PS50894">
    <property type="entry name" value="HPT"/>
    <property type="match status" value="1"/>
</dbReference>
<reference evidence="22 23" key="1">
    <citation type="submission" date="2006-02" db="EMBL/GenBank/DDBJ databases">
        <authorList>
            <person name="Moran M.A."/>
            <person name="Kjelleberg S."/>
            <person name="Egan S."/>
            <person name="Saunders N."/>
            <person name="Thomas T."/>
            <person name="Ferriera S."/>
            <person name="Johnson J."/>
            <person name="Kravitz S."/>
            <person name="Halpern A."/>
            <person name="Remington K."/>
            <person name="Beeson K."/>
            <person name="Tran B."/>
            <person name="Rogers Y.-H."/>
            <person name="Friedman R."/>
            <person name="Venter J.C."/>
        </authorList>
    </citation>
    <scope>NUCLEOTIDE SEQUENCE [LARGE SCALE GENOMIC DNA]</scope>
    <source>
        <strain evidence="22 23">D2</strain>
    </source>
</reference>
<dbReference type="InterPro" id="IPR003661">
    <property type="entry name" value="HisK_dim/P_dom"/>
</dbReference>
<dbReference type="InterPro" id="IPR004358">
    <property type="entry name" value="Sig_transdc_His_kin-like_C"/>
</dbReference>
<dbReference type="CDD" id="cd00082">
    <property type="entry name" value="HisKA"/>
    <property type="match status" value="1"/>
</dbReference>
<dbReference type="FunFam" id="3.30.565.10:FF:000010">
    <property type="entry name" value="Sensor histidine kinase RcsC"/>
    <property type="match status" value="1"/>
</dbReference>
<dbReference type="InterPro" id="IPR036097">
    <property type="entry name" value="HisK_dim/P_sf"/>
</dbReference>
<feature type="domain" description="Response regulatory" evidence="20">
    <location>
        <begin position="658"/>
        <end position="779"/>
    </location>
</feature>
<keyword evidence="9 22" id="KW-0418">Kinase</keyword>
<feature type="transmembrane region" description="Helical" evidence="18">
    <location>
        <begin position="151"/>
        <end position="174"/>
    </location>
</feature>
<feature type="modified residue" description="4-aspartylphosphate" evidence="17">
    <location>
        <position position="707"/>
    </location>
</feature>
<evidence type="ECO:0000256" key="15">
    <source>
        <dbReference type="ARBA" id="ARBA00068150"/>
    </source>
</evidence>
<keyword evidence="12" id="KW-0902">Two-component regulatory system</keyword>
<gene>
    <name evidence="22" type="ORF">PTD2_14727</name>
</gene>
<dbReference type="Gene3D" id="1.10.287.130">
    <property type="match status" value="1"/>
</dbReference>
<evidence type="ECO:0000256" key="9">
    <source>
        <dbReference type="ARBA" id="ARBA00022777"/>
    </source>
</evidence>
<evidence type="ECO:0000256" key="10">
    <source>
        <dbReference type="ARBA" id="ARBA00022840"/>
    </source>
</evidence>
<dbReference type="PANTHER" id="PTHR45339:SF1">
    <property type="entry name" value="HYBRID SIGNAL TRANSDUCTION HISTIDINE KINASE J"/>
    <property type="match status" value="1"/>
</dbReference>
<dbReference type="Pfam" id="PF01627">
    <property type="entry name" value="Hpt"/>
    <property type="match status" value="1"/>
</dbReference>
<dbReference type="InterPro" id="IPR011006">
    <property type="entry name" value="CheY-like_superfamily"/>
</dbReference>
<dbReference type="PRINTS" id="PR00344">
    <property type="entry name" value="BCTRLSENSOR"/>
</dbReference>
<dbReference type="SUPFAM" id="SSF47384">
    <property type="entry name" value="Homodimeric domain of signal transducing histidine kinase"/>
    <property type="match status" value="1"/>
</dbReference>
<dbReference type="Pfam" id="PF02518">
    <property type="entry name" value="HATPase_c"/>
    <property type="match status" value="1"/>
</dbReference>
<evidence type="ECO:0000256" key="8">
    <source>
        <dbReference type="ARBA" id="ARBA00022741"/>
    </source>
</evidence>
<keyword evidence="23" id="KW-1185">Reference proteome</keyword>
<dbReference type="Proteomes" id="UP000006201">
    <property type="component" value="Unassembled WGS sequence"/>
</dbReference>
<evidence type="ECO:0000256" key="14">
    <source>
        <dbReference type="ARBA" id="ARBA00064003"/>
    </source>
</evidence>
<evidence type="ECO:0000313" key="23">
    <source>
        <dbReference type="Proteomes" id="UP000006201"/>
    </source>
</evidence>
<evidence type="ECO:0000256" key="12">
    <source>
        <dbReference type="ARBA" id="ARBA00023012"/>
    </source>
</evidence>
<dbReference type="CDD" id="cd16922">
    <property type="entry name" value="HATPase_EvgS-ArcB-TorS-like"/>
    <property type="match status" value="1"/>
</dbReference>
<dbReference type="InterPro" id="IPR036890">
    <property type="entry name" value="HATPase_C_sf"/>
</dbReference>
<dbReference type="SMART" id="SM00387">
    <property type="entry name" value="HATPase_c"/>
    <property type="match status" value="1"/>
</dbReference>
<dbReference type="HOGENOM" id="CLU_000445_104_15_6"/>
<feature type="modified residue" description="Phosphohistidine" evidence="16">
    <location>
        <position position="842"/>
    </location>
</feature>
<evidence type="ECO:0000313" key="22">
    <source>
        <dbReference type="EMBL" id="EAR27303.1"/>
    </source>
</evidence>
<comment type="subunit">
    <text evidence="14">At low DSF concentrations, interacts with RpfF.</text>
</comment>
<keyword evidence="13 18" id="KW-0472">Membrane</keyword>
<evidence type="ECO:0000256" key="3">
    <source>
        <dbReference type="ARBA" id="ARBA00012438"/>
    </source>
</evidence>
<evidence type="ECO:0000256" key="16">
    <source>
        <dbReference type="PROSITE-ProRule" id="PRU00110"/>
    </source>
</evidence>
<dbReference type="CDD" id="cd17546">
    <property type="entry name" value="REC_hyHK_CKI1_RcsC-like"/>
    <property type="match status" value="1"/>
</dbReference>
<keyword evidence="11 18" id="KW-1133">Transmembrane helix</keyword>
<dbReference type="EMBL" id="AAOH01000006">
    <property type="protein sequence ID" value="EAR27303.1"/>
    <property type="molecule type" value="Genomic_DNA"/>
</dbReference>
<dbReference type="PANTHER" id="PTHR45339">
    <property type="entry name" value="HYBRID SIGNAL TRANSDUCTION HISTIDINE KINASE J"/>
    <property type="match status" value="1"/>
</dbReference>
<evidence type="ECO:0000256" key="17">
    <source>
        <dbReference type="PROSITE-ProRule" id="PRU00169"/>
    </source>
</evidence>
<keyword evidence="7 18" id="KW-0812">Transmembrane</keyword>
<proteinExistence type="predicted"/>
<dbReference type="Pfam" id="PF00072">
    <property type="entry name" value="Response_reg"/>
    <property type="match status" value="1"/>
</dbReference>
<evidence type="ECO:0000256" key="13">
    <source>
        <dbReference type="ARBA" id="ARBA00023136"/>
    </source>
</evidence>
<dbReference type="SUPFAM" id="SSF47226">
    <property type="entry name" value="Histidine-containing phosphotransfer domain, HPT domain"/>
    <property type="match status" value="1"/>
</dbReference>
<dbReference type="SMART" id="SM00388">
    <property type="entry name" value="HisKA"/>
    <property type="match status" value="1"/>
</dbReference>
<feature type="domain" description="Histidine kinase" evidence="19">
    <location>
        <begin position="276"/>
        <end position="502"/>
    </location>
</feature>
<dbReference type="InterPro" id="IPR036641">
    <property type="entry name" value="HPT_dom_sf"/>
</dbReference>
<dbReference type="GO" id="GO:0005524">
    <property type="term" value="F:ATP binding"/>
    <property type="evidence" value="ECO:0007669"/>
    <property type="project" value="UniProtKB-KW"/>
</dbReference>
<evidence type="ECO:0000259" key="21">
    <source>
        <dbReference type="PROSITE" id="PS50894"/>
    </source>
</evidence>
<dbReference type="InterPro" id="IPR008207">
    <property type="entry name" value="Sig_transdc_His_kin_Hpt_dom"/>
</dbReference>
<keyword evidence="5 17" id="KW-0597">Phosphoprotein</keyword>
<dbReference type="AlphaFoldDB" id="A4CCL0"/>
<keyword evidence="10" id="KW-0067">ATP-binding</keyword>
<protein>
    <recommendedName>
        <fullName evidence="15">Sensory/regulatory protein RpfC</fullName>
        <ecNumber evidence="3">2.7.13.3</ecNumber>
    </recommendedName>
</protein>
<evidence type="ECO:0000256" key="2">
    <source>
        <dbReference type="ARBA" id="ARBA00004651"/>
    </source>
</evidence>
<dbReference type="SUPFAM" id="SSF52172">
    <property type="entry name" value="CheY-like"/>
    <property type="match status" value="1"/>
</dbReference>
<dbReference type="OrthoDB" id="9810730at2"/>
<evidence type="ECO:0000256" key="4">
    <source>
        <dbReference type="ARBA" id="ARBA00022475"/>
    </source>
</evidence>
<dbReference type="GO" id="GO:0005886">
    <property type="term" value="C:plasma membrane"/>
    <property type="evidence" value="ECO:0007669"/>
    <property type="project" value="UniProtKB-SubCell"/>
</dbReference>
<keyword evidence="4" id="KW-1003">Cell membrane</keyword>
<evidence type="ECO:0000256" key="5">
    <source>
        <dbReference type="ARBA" id="ARBA00022553"/>
    </source>
</evidence>
<dbReference type="SUPFAM" id="SSF55874">
    <property type="entry name" value="ATPase domain of HSP90 chaperone/DNA topoisomerase II/histidine kinase"/>
    <property type="match status" value="1"/>
</dbReference>
<evidence type="ECO:0000256" key="18">
    <source>
        <dbReference type="SAM" id="Phobius"/>
    </source>
</evidence>
<evidence type="ECO:0000259" key="19">
    <source>
        <dbReference type="PROSITE" id="PS50109"/>
    </source>
</evidence>
<feature type="transmembrane region" description="Helical" evidence="18">
    <location>
        <begin position="12"/>
        <end position="34"/>
    </location>
</feature>